<evidence type="ECO:0000313" key="9">
    <source>
        <dbReference type="Proteomes" id="UP000034163"/>
    </source>
</evidence>
<dbReference type="InterPro" id="IPR009012">
    <property type="entry name" value="GrpE_head"/>
</dbReference>
<dbReference type="Gene3D" id="2.30.22.10">
    <property type="entry name" value="Head domain of nucleotide exchange factor GrpE"/>
    <property type="match status" value="1"/>
</dbReference>
<dbReference type="EMBL" id="LCBS01000024">
    <property type="protein sequence ID" value="KKS16294.1"/>
    <property type="molecule type" value="Genomic_DNA"/>
</dbReference>
<dbReference type="Gene3D" id="3.90.20.20">
    <property type="match status" value="1"/>
</dbReference>
<comment type="caution">
    <text evidence="8">The sequence shown here is derived from an EMBL/GenBank/DDBJ whole genome shotgun (WGS) entry which is preliminary data.</text>
</comment>
<comment type="function">
    <text evidence="3 4">Participates actively in the response to hyperosmotic and heat shock by preventing the aggregation of stress-denatured proteins, in association with DnaK and GrpE. It is the nucleotide exchange factor for DnaK and may function as a thermosensor. Unfolded proteins bind initially to DnaJ; upon interaction with the DnaJ-bound protein, DnaK hydrolyzes its bound ATP, resulting in the formation of a stable complex. GrpE releases ADP from DnaK; ATP binding to DnaK triggers the release of the substrate protein, thus completing the reaction cycle. Several rounds of ATP-dependent interactions between DnaJ, DnaK and GrpE are required for fully efficient folding.</text>
</comment>
<evidence type="ECO:0000256" key="3">
    <source>
        <dbReference type="HAMAP-Rule" id="MF_01151"/>
    </source>
</evidence>
<evidence type="ECO:0000313" key="8">
    <source>
        <dbReference type="EMBL" id="KKS16294.1"/>
    </source>
</evidence>
<evidence type="ECO:0000256" key="2">
    <source>
        <dbReference type="ARBA" id="ARBA00023186"/>
    </source>
</evidence>
<dbReference type="GO" id="GO:0005737">
    <property type="term" value="C:cytoplasm"/>
    <property type="evidence" value="ECO:0007669"/>
    <property type="project" value="UniProtKB-SubCell"/>
</dbReference>
<dbReference type="PRINTS" id="PR00773">
    <property type="entry name" value="GRPEPROTEIN"/>
</dbReference>
<dbReference type="Proteomes" id="UP000034163">
    <property type="component" value="Unassembled WGS sequence"/>
</dbReference>
<evidence type="ECO:0000256" key="5">
    <source>
        <dbReference type="RuleBase" id="RU004478"/>
    </source>
</evidence>
<dbReference type="GO" id="GO:0006457">
    <property type="term" value="P:protein folding"/>
    <property type="evidence" value="ECO:0007669"/>
    <property type="project" value="InterPro"/>
</dbReference>
<dbReference type="PROSITE" id="PS01071">
    <property type="entry name" value="GRPE"/>
    <property type="match status" value="1"/>
</dbReference>
<comment type="subunit">
    <text evidence="3">Homodimer.</text>
</comment>
<dbReference type="GO" id="GO:0000774">
    <property type="term" value="F:adenyl-nucleotide exchange factor activity"/>
    <property type="evidence" value="ECO:0007669"/>
    <property type="project" value="InterPro"/>
</dbReference>
<dbReference type="AlphaFoldDB" id="A0A0G0WU59"/>
<dbReference type="SUPFAM" id="SSF58014">
    <property type="entry name" value="Coiled-coil domain of nucleotide exchange factor GrpE"/>
    <property type="match status" value="1"/>
</dbReference>
<keyword evidence="6" id="KW-0175">Coiled coil</keyword>
<organism evidence="8 9">
    <name type="scientific">candidate division WWE3 bacterium GW2011_GWB1_41_6</name>
    <dbReference type="NCBI Taxonomy" id="1619112"/>
    <lineage>
        <taxon>Bacteria</taxon>
        <taxon>Katanobacteria</taxon>
    </lineage>
</organism>
<feature type="coiled-coil region" evidence="6">
    <location>
        <begin position="31"/>
        <end position="72"/>
    </location>
</feature>
<dbReference type="GO" id="GO:0051087">
    <property type="term" value="F:protein-folding chaperone binding"/>
    <property type="evidence" value="ECO:0007669"/>
    <property type="project" value="InterPro"/>
</dbReference>
<evidence type="ECO:0000256" key="4">
    <source>
        <dbReference type="RuleBase" id="RU000639"/>
    </source>
</evidence>
<keyword evidence="3" id="KW-0963">Cytoplasm</keyword>
<feature type="region of interest" description="Disordered" evidence="7">
    <location>
        <begin position="1"/>
        <end position="28"/>
    </location>
</feature>
<protein>
    <recommendedName>
        <fullName evidence="3 4">Protein GrpE</fullName>
    </recommendedName>
    <alternativeName>
        <fullName evidence="3">HSP-70 cofactor</fullName>
    </alternativeName>
</protein>
<evidence type="ECO:0000256" key="6">
    <source>
        <dbReference type="SAM" id="Coils"/>
    </source>
</evidence>
<sequence>MDNDTKNQNDNGQNNGGEPDMHGQTADVLKIPELEEKVSELENNWKRALADYQNLQKRVAEEREALVTYANLVLISELLPVLDNLELLEKHIDDTGLKLTIKTFKQILENEGVKEIECLGKDFDPALMEAIELVDGKEGKVAEVAQKGYVLKDKLIRPAKVKVGESKEVQNG</sequence>
<accession>A0A0G0WU59</accession>
<feature type="compositionally biased region" description="Low complexity" evidence="7">
    <location>
        <begin position="8"/>
        <end position="17"/>
    </location>
</feature>
<dbReference type="GO" id="GO:0042803">
    <property type="term" value="F:protein homodimerization activity"/>
    <property type="evidence" value="ECO:0007669"/>
    <property type="project" value="InterPro"/>
</dbReference>
<dbReference type="InterPro" id="IPR000740">
    <property type="entry name" value="GrpE"/>
</dbReference>
<reference evidence="8 9" key="1">
    <citation type="journal article" date="2015" name="Nature">
        <title>rRNA introns, odd ribosomes, and small enigmatic genomes across a large radiation of phyla.</title>
        <authorList>
            <person name="Brown C.T."/>
            <person name="Hug L.A."/>
            <person name="Thomas B.C."/>
            <person name="Sharon I."/>
            <person name="Castelle C.J."/>
            <person name="Singh A."/>
            <person name="Wilkins M.J."/>
            <person name="Williams K.H."/>
            <person name="Banfield J.F."/>
        </authorList>
    </citation>
    <scope>NUCLEOTIDE SEQUENCE [LARGE SCALE GENOMIC DNA]</scope>
</reference>
<dbReference type="PANTHER" id="PTHR21237">
    <property type="entry name" value="GRPE PROTEIN"/>
    <property type="match status" value="1"/>
</dbReference>
<dbReference type="HAMAP" id="MF_01151">
    <property type="entry name" value="GrpE"/>
    <property type="match status" value="1"/>
</dbReference>
<dbReference type="CDD" id="cd00446">
    <property type="entry name" value="GrpE"/>
    <property type="match status" value="1"/>
</dbReference>
<dbReference type="PANTHER" id="PTHR21237:SF23">
    <property type="entry name" value="GRPE PROTEIN HOMOLOG, MITOCHONDRIAL"/>
    <property type="match status" value="1"/>
</dbReference>
<comment type="subcellular location">
    <subcellularLocation>
        <location evidence="3">Cytoplasm</location>
    </subcellularLocation>
</comment>
<evidence type="ECO:0000256" key="1">
    <source>
        <dbReference type="ARBA" id="ARBA00009054"/>
    </source>
</evidence>
<dbReference type="InterPro" id="IPR013805">
    <property type="entry name" value="GrpE_CC"/>
</dbReference>
<keyword evidence="2 3" id="KW-0143">Chaperone</keyword>
<evidence type="ECO:0000256" key="7">
    <source>
        <dbReference type="SAM" id="MobiDB-lite"/>
    </source>
</evidence>
<name>A0A0G0WU59_UNCKA</name>
<comment type="similarity">
    <text evidence="1 3 5">Belongs to the GrpE family.</text>
</comment>
<proteinExistence type="inferred from homology"/>
<dbReference type="Pfam" id="PF01025">
    <property type="entry name" value="GrpE"/>
    <property type="match status" value="1"/>
</dbReference>
<dbReference type="PATRIC" id="fig|1619112.3.peg.781"/>
<keyword evidence="3 4" id="KW-0346">Stress response</keyword>
<gene>
    <name evidence="3" type="primary">grpE</name>
    <name evidence="8" type="ORF">UU72_C0024G0020</name>
</gene>
<dbReference type="GO" id="GO:0051082">
    <property type="term" value="F:unfolded protein binding"/>
    <property type="evidence" value="ECO:0007669"/>
    <property type="project" value="TreeGrafter"/>
</dbReference>
<dbReference type="SUPFAM" id="SSF51064">
    <property type="entry name" value="Head domain of nucleotide exchange factor GrpE"/>
    <property type="match status" value="1"/>
</dbReference>